<name>A0AA86QEC5_9EUKA</name>
<comment type="caution">
    <text evidence="1">The sequence shown here is derived from an EMBL/GenBank/DDBJ whole genome shotgun (WGS) entry which is preliminary data.</text>
</comment>
<dbReference type="EMBL" id="CATOUU010000839">
    <property type="protein sequence ID" value="CAI9953418.1"/>
    <property type="molecule type" value="Genomic_DNA"/>
</dbReference>
<dbReference type="Proteomes" id="UP001642409">
    <property type="component" value="Unassembled WGS sequence"/>
</dbReference>
<keyword evidence="3" id="KW-1185">Reference proteome</keyword>
<sequence>MEKPPSAYEIFYQLFVKQQSNFASGRDEALFATQLWGNKPTERAYAQELHKYLMNKYKEQTKGQNKIMCNKENNSYITAQIVQNPQESKIIKINQENNLNNKQQILIKPPQIVMNASGLQKFYLIKHMDEYYDKYQQQLQPSIRIFSTIDVLFQTLTNRELKVVEQEYAKLNVLEKAQVDEAFELQLRAINLQ</sequence>
<gene>
    <name evidence="1" type="ORF">HINF_LOCUS41063</name>
    <name evidence="2" type="ORF">HINF_LOCUS52538</name>
</gene>
<reference evidence="2 3" key="2">
    <citation type="submission" date="2024-07" db="EMBL/GenBank/DDBJ databases">
        <authorList>
            <person name="Akdeniz Z."/>
        </authorList>
    </citation>
    <scope>NUCLEOTIDE SEQUENCE [LARGE SCALE GENOMIC DNA]</scope>
</reference>
<organism evidence="1">
    <name type="scientific">Hexamita inflata</name>
    <dbReference type="NCBI Taxonomy" id="28002"/>
    <lineage>
        <taxon>Eukaryota</taxon>
        <taxon>Metamonada</taxon>
        <taxon>Diplomonadida</taxon>
        <taxon>Hexamitidae</taxon>
        <taxon>Hexamitinae</taxon>
        <taxon>Hexamita</taxon>
    </lineage>
</organism>
<dbReference type="AlphaFoldDB" id="A0AA86QEC5"/>
<evidence type="ECO:0000313" key="1">
    <source>
        <dbReference type="EMBL" id="CAI9953418.1"/>
    </source>
</evidence>
<reference evidence="1" key="1">
    <citation type="submission" date="2023-06" db="EMBL/GenBank/DDBJ databases">
        <authorList>
            <person name="Kurt Z."/>
        </authorList>
    </citation>
    <scope>NUCLEOTIDE SEQUENCE</scope>
</reference>
<accession>A0AA86QEC5</accession>
<dbReference type="EMBL" id="CAXDID020000263">
    <property type="protein sequence ID" value="CAL6066627.1"/>
    <property type="molecule type" value="Genomic_DNA"/>
</dbReference>
<protein>
    <submittedName>
        <fullName evidence="2">Hypothetical_protein</fullName>
    </submittedName>
</protein>
<evidence type="ECO:0000313" key="3">
    <source>
        <dbReference type="Proteomes" id="UP001642409"/>
    </source>
</evidence>
<evidence type="ECO:0000313" key="2">
    <source>
        <dbReference type="EMBL" id="CAL6066627.1"/>
    </source>
</evidence>
<proteinExistence type="predicted"/>